<dbReference type="Proteomes" id="UP001235939">
    <property type="component" value="Chromosome 06"/>
</dbReference>
<keyword evidence="5" id="KW-0965">Cell junction</keyword>
<evidence type="ECO:0000256" key="5">
    <source>
        <dbReference type="ARBA" id="ARBA00022949"/>
    </source>
</evidence>
<dbReference type="SMART" id="SM00185">
    <property type="entry name" value="ARM"/>
    <property type="match status" value="3"/>
</dbReference>
<dbReference type="InterPro" id="IPR011989">
    <property type="entry name" value="ARM-like"/>
</dbReference>
<evidence type="ECO:0000256" key="4">
    <source>
        <dbReference type="ARBA" id="ARBA00022889"/>
    </source>
</evidence>
<keyword evidence="4" id="KW-0130">Cell adhesion</keyword>
<comment type="subcellular location">
    <subcellularLocation>
        <location evidence="1">Cell junction</location>
    </subcellularLocation>
</comment>
<evidence type="ECO:0000313" key="8">
    <source>
        <dbReference type="EMBL" id="UYV69414.1"/>
    </source>
</evidence>
<dbReference type="InterPro" id="IPR028435">
    <property type="entry name" value="Plakophilin/d_Catenin"/>
</dbReference>
<dbReference type="Gene3D" id="1.25.10.10">
    <property type="entry name" value="Leucine-rich Repeat Variant"/>
    <property type="match status" value="1"/>
</dbReference>
<gene>
    <name evidence="8" type="ORF">LAZ67_6003500</name>
</gene>
<feature type="non-terminal residue" evidence="8">
    <location>
        <position position="543"/>
    </location>
</feature>
<proteinExistence type="inferred from homology"/>
<dbReference type="PROSITE" id="PS50176">
    <property type="entry name" value="ARM_REPEAT"/>
    <property type="match status" value="1"/>
</dbReference>
<evidence type="ECO:0000256" key="6">
    <source>
        <dbReference type="PROSITE-ProRule" id="PRU00259"/>
    </source>
</evidence>
<dbReference type="PANTHER" id="PTHR10372:SF27">
    <property type="entry name" value="ADHERENS JUNCTION PROTEIN P120"/>
    <property type="match status" value="1"/>
</dbReference>
<evidence type="ECO:0000256" key="1">
    <source>
        <dbReference type="ARBA" id="ARBA00004282"/>
    </source>
</evidence>
<dbReference type="InterPro" id="IPR000225">
    <property type="entry name" value="Armadillo"/>
</dbReference>
<accession>A0ABY6KLN2</accession>
<evidence type="ECO:0000256" key="7">
    <source>
        <dbReference type="SAM" id="MobiDB-lite"/>
    </source>
</evidence>
<evidence type="ECO:0000256" key="3">
    <source>
        <dbReference type="ARBA" id="ARBA00022737"/>
    </source>
</evidence>
<evidence type="ECO:0000256" key="2">
    <source>
        <dbReference type="ARBA" id="ARBA00005462"/>
    </source>
</evidence>
<feature type="region of interest" description="Disordered" evidence="7">
    <location>
        <begin position="465"/>
        <end position="507"/>
    </location>
</feature>
<dbReference type="EMBL" id="CP092868">
    <property type="protein sequence ID" value="UYV69414.1"/>
    <property type="molecule type" value="Genomic_DNA"/>
</dbReference>
<dbReference type="Pfam" id="PF00514">
    <property type="entry name" value="Arm"/>
    <property type="match status" value="2"/>
</dbReference>
<keyword evidence="9" id="KW-1185">Reference proteome</keyword>
<keyword evidence="3" id="KW-0677">Repeat</keyword>
<dbReference type="PANTHER" id="PTHR10372">
    <property type="entry name" value="PLAKOPHILLIN-RELATED"/>
    <property type="match status" value="1"/>
</dbReference>
<feature type="repeat" description="ARM" evidence="6">
    <location>
        <begin position="23"/>
        <end position="66"/>
    </location>
</feature>
<name>A0ABY6KLN2_9ARAC</name>
<organism evidence="8 9">
    <name type="scientific">Cordylochernes scorpioides</name>
    <dbReference type="NCBI Taxonomy" id="51811"/>
    <lineage>
        <taxon>Eukaryota</taxon>
        <taxon>Metazoa</taxon>
        <taxon>Ecdysozoa</taxon>
        <taxon>Arthropoda</taxon>
        <taxon>Chelicerata</taxon>
        <taxon>Arachnida</taxon>
        <taxon>Pseudoscorpiones</taxon>
        <taxon>Cheliferoidea</taxon>
        <taxon>Chernetidae</taxon>
        <taxon>Cordylochernes</taxon>
    </lineage>
</organism>
<evidence type="ECO:0000313" key="9">
    <source>
        <dbReference type="Proteomes" id="UP001235939"/>
    </source>
</evidence>
<dbReference type="SUPFAM" id="SSF48371">
    <property type="entry name" value="ARM repeat"/>
    <property type="match status" value="1"/>
</dbReference>
<sequence length="543" mass="60150">MVSRWTLISLPKLWLQRALKNAGGIPALVHLLRKSTDNEIRELITGILWNLSSCEDLKRPIIDDALTVLVNQIIIPHSGWDRTLDFSSQSRHRDIPWSTVFRNASGVLRICHFPLSHYRVVCRNVSSAGEYARKRLRECEGLVESVLHLVHCAVGKNDMDNKGVENCVCILRNLSYRCQEVEDPDYDKSLPPNPTRASAASLKAVGDNLGCFGVGRKKSSSGPPHDGFQSGGGRGDGVVTVGPRRRGMALLWQPEVVQLYLSILSDCSNADTLEAAAGAIQNLAACYWPPSVDIRAAIRKEKGLLILLDLLRMDVDKVVCAVATAARNLAMDHCNKELIVLIILSVTKLVELMENYVAGKYAMRDLVHKLPNGNPQNEERTSDDTIAAVLATLNEVILHNSEFSRALLEAGGIERLMYISRQKPKFSPRVLRFTHQVHVQLLYNMWAHQELREVYKKAGWKEAQFVGGSSTPGGPRKSPVTSGTNTISRPFSSQGGTKYEDKTLPRHHHNNISGGEWTVAALTLELAAHTVCMCAGPHPQYNR</sequence>
<feature type="region of interest" description="Disordered" evidence="7">
    <location>
        <begin position="216"/>
        <end position="237"/>
    </location>
</feature>
<feature type="compositionally biased region" description="Polar residues" evidence="7">
    <location>
        <begin position="479"/>
        <end position="496"/>
    </location>
</feature>
<comment type="similarity">
    <text evidence="2">Belongs to the beta-catenin family.</text>
</comment>
<protein>
    <submittedName>
        <fullName evidence="8">PKP4</fullName>
    </submittedName>
</protein>
<dbReference type="InterPro" id="IPR016024">
    <property type="entry name" value="ARM-type_fold"/>
</dbReference>
<reference evidence="8 9" key="1">
    <citation type="submission" date="2022-01" db="EMBL/GenBank/DDBJ databases">
        <title>A chromosomal length assembly of Cordylochernes scorpioides.</title>
        <authorList>
            <person name="Zeh D."/>
            <person name="Zeh J."/>
        </authorList>
    </citation>
    <scope>NUCLEOTIDE SEQUENCE [LARGE SCALE GENOMIC DNA]</scope>
    <source>
        <strain evidence="8">IN4F17</strain>
        <tissue evidence="8">Whole Body</tissue>
    </source>
</reference>